<evidence type="ECO:0000256" key="7">
    <source>
        <dbReference type="SAM" id="MobiDB-lite"/>
    </source>
</evidence>
<evidence type="ECO:0000259" key="8">
    <source>
        <dbReference type="PROSITE" id="PS50048"/>
    </source>
</evidence>
<accession>A0ABR4KWU2</accession>
<dbReference type="PANTHER" id="PTHR31001">
    <property type="entry name" value="UNCHARACTERIZED TRANSCRIPTIONAL REGULATORY PROTEIN"/>
    <property type="match status" value="1"/>
</dbReference>
<feature type="compositionally biased region" description="Polar residues" evidence="7">
    <location>
        <begin position="130"/>
        <end position="146"/>
    </location>
</feature>
<evidence type="ECO:0000313" key="10">
    <source>
        <dbReference type="Proteomes" id="UP001610446"/>
    </source>
</evidence>
<evidence type="ECO:0000256" key="2">
    <source>
        <dbReference type="ARBA" id="ARBA00022723"/>
    </source>
</evidence>
<keyword evidence="10" id="KW-1185">Reference proteome</keyword>
<proteinExistence type="predicted"/>
<reference evidence="9 10" key="1">
    <citation type="submission" date="2024-07" db="EMBL/GenBank/DDBJ databases">
        <title>Section-level genome sequencing and comparative genomics of Aspergillus sections Usti and Cavernicolus.</title>
        <authorList>
            <consortium name="Lawrence Berkeley National Laboratory"/>
            <person name="Nybo J.L."/>
            <person name="Vesth T.C."/>
            <person name="Theobald S."/>
            <person name="Frisvad J.C."/>
            <person name="Larsen T.O."/>
            <person name="Kjaerboelling I."/>
            <person name="Rothschild-Mancinelli K."/>
            <person name="Lyhne E.K."/>
            <person name="Kogle M.E."/>
            <person name="Barry K."/>
            <person name="Clum A."/>
            <person name="Na H."/>
            <person name="Ledsgaard L."/>
            <person name="Lin J."/>
            <person name="Lipzen A."/>
            <person name="Kuo A."/>
            <person name="Riley R."/>
            <person name="Mondo S."/>
            <person name="Labutti K."/>
            <person name="Haridas S."/>
            <person name="Pangalinan J."/>
            <person name="Salamov A.A."/>
            <person name="Simmons B.A."/>
            <person name="Magnuson J.K."/>
            <person name="Chen J."/>
            <person name="Drula E."/>
            <person name="Henrissat B."/>
            <person name="Wiebenga A."/>
            <person name="Lubbers R.J."/>
            <person name="Gomes A.C."/>
            <person name="Makela M.R."/>
            <person name="Stajich J."/>
            <person name="Grigoriev I.V."/>
            <person name="Mortensen U.H."/>
            <person name="De Vries R.P."/>
            <person name="Baker S.E."/>
            <person name="Andersen M.R."/>
        </authorList>
    </citation>
    <scope>NUCLEOTIDE SEQUENCE [LARGE SCALE GENOMIC DNA]</scope>
    <source>
        <strain evidence="9 10">CBS 123904</strain>
    </source>
</reference>
<dbReference type="SMART" id="SM00066">
    <property type="entry name" value="GAL4"/>
    <property type="match status" value="1"/>
</dbReference>
<dbReference type="EMBL" id="JBFXLU010000007">
    <property type="protein sequence ID" value="KAL2856532.1"/>
    <property type="molecule type" value="Genomic_DNA"/>
</dbReference>
<dbReference type="Proteomes" id="UP001610446">
    <property type="component" value="Unassembled WGS sequence"/>
</dbReference>
<dbReference type="CDD" id="cd00067">
    <property type="entry name" value="GAL4"/>
    <property type="match status" value="1"/>
</dbReference>
<dbReference type="SMART" id="SM00906">
    <property type="entry name" value="Fungal_trans"/>
    <property type="match status" value="1"/>
</dbReference>
<dbReference type="Pfam" id="PF00172">
    <property type="entry name" value="Zn_clus"/>
    <property type="match status" value="1"/>
</dbReference>
<feature type="region of interest" description="Disordered" evidence="7">
    <location>
        <begin position="45"/>
        <end position="75"/>
    </location>
</feature>
<feature type="compositionally biased region" description="Basic and acidic residues" evidence="7">
    <location>
        <begin position="51"/>
        <end position="63"/>
    </location>
</feature>
<dbReference type="PROSITE" id="PS00463">
    <property type="entry name" value="ZN2_CY6_FUNGAL_1"/>
    <property type="match status" value="1"/>
</dbReference>
<evidence type="ECO:0000313" key="9">
    <source>
        <dbReference type="EMBL" id="KAL2856532.1"/>
    </source>
</evidence>
<sequence>MATLRKNGQQSSCEPCRTSKLRCDHSTPVCQRCVARNRADQCVYHPCPLTKPRDTRQRKEQARTSRKRNPSTTKVATGLSSAELYDWVERAPSVIARGPTPVQPKGTPLVDSGFLMSTTDSKDPQDEHQNFGSQTGILDDINTPQTDPRDTEVGAQILALFEHLSFFEEVIERRFDLFEGNVYGPQLLREALSVLKTLYEDAVRGAGANAKHARLLTWSRTIFQNTSIEIETTHPDMTLSEYVSLIAPRWDTISLVFAMLGTATYQISQTEEVLKREGMPGRDKHGLRKIAAAASDMCLQFSERLAAISDPLAWATIQRTILLVQIHGYADYRSWKSLGEVISVTLALGLHDGKVDEQIPFFLCEIRCRTMACAYAMDKDSSALLGRPPRICRRFCNFRYPMDMDWADIVADAPIREAAIQRLGPDGWDTLEHSGNECSRPRASIMSYILREMILEVSLGYSLDNLEDMLILSQAVAKLTGETPYSLIEASREILTVLLDAIGKRIRTGHVDHLLTCDLSYIGLPAAAALSKELLQRSLQPPTLSADVVPFPRSEIIQKLCVFAAHLEFFLPNRESDNATFKKGLQSIRSTLDAVLDLPSTGLQNNGASNLLPPGDGVGLPGHTTHFSGDAQGLEFAAFWEEFEFDWEGDRRVLFS</sequence>
<feature type="compositionally biased region" description="Basic and acidic residues" evidence="7">
    <location>
        <begin position="120"/>
        <end position="129"/>
    </location>
</feature>
<keyword evidence="6" id="KW-0539">Nucleus</keyword>
<dbReference type="InterPro" id="IPR001138">
    <property type="entry name" value="Zn2Cys6_DnaBD"/>
</dbReference>
<dbReference type="InterPro" id="IPR007219">
    <property type="entry name" value="XnlR_reg_dom"/>
</dbReference>
<evidence type="ECO:0000256" key="3">
    <source>
        <dbReference type="ARBA" id="ARBA00023015"/>
    </source>
</evidence>
<comment type="caution">
    <text evidence="9">The sequence shown here is derived from an EMBL/GenBank/DDBJ whole genome shotgun (WGS) entry which is preliminary data.</text>
</comment>
<dbReference type="CDD" id="cd12148">
    <property type="entry name" value="fungal_TF_MHR"/>
    <property type="match status" value="1"/>
</dbReference>
<evidence type="ECO:0000256" key="4">
    <source>
        <dbReference type="ARBA" id="ARBA00023125"/>
    </source>
</evidence>
<dbReference type="PANTHER" id="PTHR31001:SF53">
    <property type="entry name" value="ZN(II)2CYS6 TRANSCRIPTION FACTOR (EUROFUNG)"/>
    <property type="match status" value="1"/>
</dbReference>
<comment type="subcellular location">
    <subcellularLocation>
        <location evidence="1">Nucleus</location>
    </subcellularLocation>
</comment>
<keyword evidence="5" id="KW-0804">Transcription</keyword>
<organism evidence="9 10">
    <name type="scientific">Aspergillus pseudoustus</name>
    <dbReference type="NCBI Taxonomy" id="1810923"/>
    <lineage>
        <taxon>Eukaryota</taxon>
        <taxon>Fungi</taxon>
        <taxon>Dikarya</taxon>
        <taxon>Ascomycota</taxon>
        <taxon>Pezizomycotina</taxon>
        <taxon>Eurotiomycetes</taxon>
        <taxon>Eurotiomycetidae</taxon>
        <taxon>Eurotiales</taxon>
        <taxon>Aspergillaceae</taxon>
        <taxon>Aspergillus</taxon>
        <taxon>Aspergillus subgen. Nidulantes</taxon>
    </lineage>
</organism>
<evidence type="ECO:0000256" key="1">
    <source>
        <dbReference type="ARBA" id="ARBA00004123"/>
    </source>
</evidence>
<dbReference type="InterPro" id="IPR050613">
    <property type="entry name" value="Sec_Metabolite_Reg"/>
</dbReference>
<evidence type="ECO:0000256" key="5">
    <source>
        <dbReference type="ARBA" id="ARBA00023163"/>
    </source>
</evidence>
<keyword evidence="3" id="KW-0805">Transcription regulation</keyword>
<protein>
    <submittedName>
        <fullName evidence="9">Zn(II)2Cys6 transcription factor</fullName>
    </submittedName>
</protein>
<gene>
    <name evidence="9" type="ORF">BJY01DRAFT_263548</name>
</gene>
<feature type="domain" description="Zn(2)-C6 fungal-type" evidence="8">
    <location>
        <begin position="12"/>
        <end position="44"/>
    </location>
</feature>
<keyword evidence="4" id="KW-0238">DNA-binding</keyword>
<dbReference type="PROSITE" id="PS50048">
    <property type="entry name" value="ZN2_CY6_FUNGAL_2"/>
    <property type="match status" value="1"/>
</dbReference>
<keyword evidence="2" id="KW-0479">Metal-binding</keyword>
<name>A0ABR4KWU2_9EURO</name>
<evidence type="ECO:0000256" key="6">
    <source>
        <dbReference type="ARBA" id="ARBA00023242"/>
    </source>
</evidence>
<feature type="region of interest" description="Disordered" evidence="7">
    <location>
        <begin position="118"/>
        <end position="147"/>
    </location>
</feature>
<dbReference type="InterPro" id="IPR036864">
    <property type="entry name" value="Zn2-C6_fun-type_DNA-bd_sf"/>
</dbReference>
<dbReference type="Gene3D" id="4.10.240.10">
    <property type="entry name" value="Zn(2)-C6 fungal-type DNA-binding domain"/>
    <property type="match status" value="1"/>
</dbReference>
<dbReference type="SUPFAM" id="SSF57701">
    <property type="entry name" value="Zn2/Cys6 DNA-binding domain"/>
    <property type="match status" value="1"/>
</dbReference>